<evidence type="ECO:0000256" key="2">
    <source>
        <dbReference type="ARBA" id="ARBA00022525"/>
    </source>
</evidence>
<dbReference type="InterPro" id="IPR006311">
    <property type="entry name" value="TAT_signal"/>
</dbReference>
<comment type="caution">
    <text evidence="5">The sequence shown here is derived from an EMBL/GenBank/DDBJ whole genome shotgun (WGS) entry which is preliminary data.</text>
</comment>
<dbReference type="Pfam" id="PF00353">
    <property type="entry name" value="HemolysinCabind"/>
    <property type="match status" value="2"/>
</dbReference>
<sequence>MFRVRRQFAALALTTAALGATAALAAPAHAAGATARVVGGIVIIQGTTGNDSIDVVQSGNSVRISSVLHAVTSGGAPCVQLGAVVSCPATQLSVQARMGSGDDVVRVSASTIDTTLIGNAGVDRLSGGSDRDFLDGGPGNDFLSGNAGVDSAQGGDGVDSCSAETEVNCES</sequence>
<dbReference type="GO" id="GO:0005576">
    <property type="term" value="C:extracellular region"/>
    <property type="evidence" value="ECO:0007669"/>
    <property type="project" value="UniProtKB-SubCell"/>
</dbReference>
<evidence type="ECO:0000313" key="5">
    <source>
        <dbReference type="EMBL" id="MBB6553060.1"/>
    </source>
</evidence>
<accession>A0A7X0P0L5</accession>
<gene>
    <name evidence="5" type="ORF">HD593_007855</name>
</gene>
<feature type="signal peptide" evidence="4">
    <location>
        <begin position="1"/>
        <end position="25"/>
    </location>
</feature>
<reference evidence="5 6" key="1">
    <citation type="submission" date="2020-08" db="EMBL/GenBank/DDBJ databases">
        <title>Sequencing the genomes of 1000 actinobacteria strains.</title>
        <authorList>
            <person name="Klenk H.-P."/>
        </authorList>
    </citation>
    <scope>NUCLEOTIDE SEQUENCE [LARGE SCALE GENOMIC DNA]</scope>
    <source>
        <strain evidence="5 6">DSM 43768</strain>
    </source>
</reference>
<evidence type="ECO:0000256" key="3">
    <source>
        <dbReference type="SAM" id="MobiDB-lite"/>
    </source>
</evidence>
<keyword evidence="4" id="KW-0732">Signal</keyword>
<evidence type="ECO:0000256" key="1">
    <source>
        <dbReference type="ARBA" id="ARBA00004613"/>
    </source>
</evidence>
<dbReference type="GO" id="GO:0005509">
    <property type="term" value="F:calcium ion binding"/>
    <property type="evidence" value="ECO:0007669"/>
    <property type="project" value="InterPro"/>
</dbReference>
<dbReference type="Gene3D" id="2.150.10.10">
    <property type="entry name" value="Serralysin-like metalloprotease, C-terminal"/>
    <property type="match status" value="1"/>
</dbReference>
<proteinExistence type="predicted"/>
<organism evidence="5 6">
    <name type="scientific">Nonomuraea rubra</name>
    <dbReference type="NCBI Taxonomy" id="46180"/>
    <lineage>
        <taxon>Bacteria</taxon>
        <taxon>Bacillati</taxon>
        <taxon>Actinomycetota</taxon>
        <taxon>Actinomycetes</taxon>
        <taxon>Streptosporangiales</taxon>
        <taxon>Streptosporangiaceae</taxon>
        <taxon>Nonomuraea</taxon>
    </lineage>
</organism>
<evidence type="ECO:0000313" key="6">
    <source>
        <dbReference type="Proteomes" id="UP000565579"/>
    </source>
</evidence>
<dbReference type="RefSeq" id="WP_185107007.1">
    <property type="nucleotide sequence ID" value="NZ_JACHMI010000001.1"/>
</dbReference>
<comment type="subcellular location">
    <subcellularLocation>
        <location evidence="1">Secreted</location>
    </subcellularLocation>
</comment>
<dbReference type="PRINTS" id="PR00313">
    <property type="entry name" value="CABNDNGRPT"/>
</dbReference>
<dbReference type="InterPro" id="IPR001343">
    <property type="entry name" value="Hemolysn_Ca-bd"/>
</dbReference>
<protein>
    <submittedName>
        <fullName evidence="5">Ca2+-binding RTX toxin-like protein</fullName>
    </submittedName>
</protein>
<dbReference type="Proteomes" id="UP000565579">
    <property type="component" value="Unassembled WGS sequence"/>
</dbReference>
<keyword evidence="2" id="KW-0964">Secreted</keyword>
<feature type="region of interest" description="Disordered" evidence="3">
    <location>
        <begin position="129"/>
        <end position="164"/>
    </location>
</feature>
<feature type="chain" id="PRO_5031523993" evidence="4">
    <location>
        <begin position="26"/>
        <end position="171"/>
    </location>
</feature>
<dbReference type="InterPro" id="IPR050557">
    <property type="entry name" value="RTX_toxin/Mannuronan_C5-epim"/>
</dbReference>
<dbReference type="EMBL" id="JACHMI010000001">
    <property type="protein sequence ID" value="MBB6553060.1"/>
    <property type="molecule type" value="Genomic_DNA"/>
</dbReference>
<dbReference type="PROSITE" id="PS51318">
    <property type="entry name" value="TAT"/>
    <property type="match status" value="1"/>
</dbReference>
<dbReference type="SUPFAM" id="SSF51120">
    <property type="entry name" value="beta-Roll"/>
    <property type="match status" value="1"/>
</dbReference>
<dbReference type="InterPro" id="IPR011049">
    <property type="entry name" value="Serralysin-like_metalloprot_C"/>
</dbReference>
<evidence type="ECO:0000256" key="4">
    <source>
        <dbReference type="SAM" id="SignalP"/>
    </source>
</evidence>
<dbReference type="PANTHER" id="PTHR38340">
    <property type="entry name" value="S-LAYER PROTEIN"/>
    <property type="match status" value="1"/>
</dbReference>
<name>A0A7X0P0L5_9ACTN</name>
<keyword evidence="6" id="KW-1185">Reference proteome</keyword>
<dbReference type="AlphaFoldDB" id="A0A7X0P0L5"/>
<dbReference type="PANTHER" id="PTHR38340:SF1">
    <property type="entry name" value="S-LAYER PROTEIN"/>
    <property type="match status" value="1"/>
</dbReference>